<sequence length="720" mass="79359">MMKDVQAAENKEVNEGDLQFSEFPVPSYEEWREQAEKSLKGASFKDKLVTNTYEGIRLKPLYTKKDLEGILHLPSMPGTAPYLRGTRTFCYKEKPWEVSQELHYRTPEEFNEAAKSDLKRGQTMLNITLDRVSAFGMDPDQVSPEDVGKGGVSISSLNDITKALEGIDLEQTPLLVQAGCAGLAVYSMLIANTKQVGQNISKLRGCIGMDPLGALAKEGTLPFSLQTAYDLLAKITLYAKDETPELKTIFIQGDPYHNAGSNAVQELAFTLASAVETIRELQERGVTIQEIASRMLFSFSIGSNVFMEIAKLRAGRILWAKIIEVFGGDEEAQKMLIHARTSSWTKTKYDPYVNMLRGTAEAFAAIVGGADSLHVSPFDEALGQPDEFSRRIARNTQIILEKEAHLAKVADPAGGSWYVESLTDSLAKQAWQLFQQIEGHGGMYKALKNCFIQGQIKEVADQRFENIGRRKDKFVGTNMYPNLSEEKLAKHQEALDPIYQMRCAAVVTCRKSTASKEKEKLLGLLSTKSGQTVDTFVKAFGEGVTIGEWIHAVNQSDLNLPIIKALKSKRGAEPFETLRENSEIFKEKNGSYPKVFLANIGPIPQHKPRADFAAGFFEAGGFEIISNKGFDTAEQAAASALASGASIVVICSNDAAYPEVVPRLASMLKQNNPNITLFVAGQPSSEQAAIFKQSGVDEFIHVRSNCYQVLFDLQQQKGIG</sequence>
<keyword evidence="5" id="KW-0170">Cobalt</keyword>
<dbReference type="InterPro" id="IPR016176">
    <property type="entry name" value="Cbl-dep_enz_cat"/>
</dbReference>
<accession>A0ABQ3N8C6</accession>
<dbReference type="Gene3D" id="3.20.20.240">
    <property type="entry name" value="Methylmalonyl-CoA mutase"/>
    <property type="match status" value="1"/>
</dbReference>
<dbReference type="RefSeq" id="WP_223282585.1">
    <property type="nucleotide sequence ID" value="NZ_BNDS01000003.1"/>
</dbReference>
<dbReference type="Pfam" id="PF01642">
    <property type="entry name" value="MM_CoA_mutase"/>
    <property type="match status" value="1"/>
</dbReference>
<dbReference type="Proteomes" id="UP000637074">
    <property type="component" value="Unassembled WGS sequence"/>
</dbReference>
<evidence type="ECO:0000256" key="3">
    <source>
        <dbReference type="ARBA" id="ARBA00022628"/>
    </source>
</evidence>
<comment type="cofactor">
    <cofactor evidence="1">
        <name>adenosylcob(III)alamin</name>
        <dbReference type="ChEBI" id="CHEBI:18408"/>
    </cofactor>
</comment>
<dbReference type="Gene3D" id="3.40.50.280">
    <property type="entry name" value="Cobalamin-binding domain"/>
    <property type="match status" value="1"/>
</dbReference>
<evidence type="ECO:0000313" key="7">
    <source>
        <dbReference type="EMBL" id="GHH97496.1"/>
    </source>
</evidence>
<dbReference type="InterPro" id="IPR006098">
    <property type="entry name" value="MMCoA_mutase_a_cat"/>
</dbReference>
<organism evidence="7 8">
    <name type="scientific">Neobacillus kokaensis</name>
    <dbReference type="NCBI Taxonomy" id="2759023"/>
    <lineage>
        <taxon>Bacteria</taxon>
        <taxon>Bacillati</taxon>
        <taxon>Bacillota</taxon>
        <taxon>Bacilli</taxon>
        <taxon>Bacillales</taxon>
        <taxon>Bacillaceae</taxon>
        <taxon>Neobacillus</taxon>
    </lineage>
</organism>
<keyword evidence="4" id="KW-0413">Isomerase</keyword>
<evidence type="ECO:0000256" key="5">
    <source>
        <dbReference type="ARBA" id="ARBA00023285"/>
    </source>
</evidence>
<dbReference type="CDD" id="cd03677">
    <property type="entry name" value="MM_CoA_mutase_beta"/>
    <property type="match status" value="1"/>
</dbReference>
<comment type="caution">
    <text evidence="7">The sequence shown here is derived from an EMBL/GenBank/DDBJ whole genome shotgun (WGS) entry which is preliminary data.</text>
</comment>
<keyword evidence="8" id="KW-1185">Reference proteome</keyword>
<dbReference type="EMBL" id="BNDS01000003">
    <property type="protein sequence ID" value="GHH97496.1"/>
    <property type="molecule type" value="Genomic_DNA"/>
</dbReference>
<gene>
    <name evidence="7" type="ORF">AM1BK_10390</name>
</gene>
<dbReference type="NCBIfam" id="TIGR00641">
    <property type="entry name" value="acid_CoA_mut_N"/>
    <property type="match status" value="1"/>
</dbReference>
<protein>
    <submittedName>
        <fullName evidence="7">Methylmalonyl-CoA mutase</fullName>
    </submittedName>
</protein>
<feature type="domain" description="Methylmalonyl-CoA mutase alpha/beta chain catalytic" evidence="6">
    <location>
        <begin position="52"/>
        <end position="555"/>
    </location>
</feature>
<name>A0ABQ3N8C6_9BACI</name>
<evidence type="ECO:0000256" key="4">
    <source>
        <dbReference type="ARBA" id="ARBA00023235"/>
    </source>
</evidence>
<dbReference type="PANTHER" id="PTHR48101:SF4">
    <property type="entry name" value="METHYLMALONYL-COA MUTASE, MITOCHONDRIAL"/>
    <property type="match status" value="1"/>
</dbReference>
<evidence type="ECO:0000256" key="2">
    <source>
        <dbReference type="ARBA" id="ARBA00008465"/>
    </source>
</evidence>
<keyword evidence="3" id="KW-0846">Cobalamin</keyword>
<dbReference type="InterPro" id="IPR006099">
    <property type="entry name" value="MeMalonylCoA_mutase_a/b_cat"/>
</dbReference>
<evidence type="ECO:0000313" key="8">
    <source>
        <dbReference type="Proteomes" id="UP000637074"/>
    </source>
</evidence>
<dbReference type="InterPro" id="IPR036724">
    <property type="entry name" value="Cobalamin-bd_sf"/>
</dbReference>
<reference evidence="7 8" key="1">
    <citation type="journal article" date="2022" name="Int. J. Syst. Evol. Microbiol.">
        <title>Neobacillus kokaensis sp. nov., isolated from soil.</title>
        <authorList>
            <person name="Yuki K."/>
            <person name="Matsubara H."/>
            <person name="Yamaguchi S."/>
        </authorList>
    </citation>
    <scope>NUCLEOTIDE SEQUENCE [LARGE SCALE GENOMIC DNA]</scope>
    <source>
        <strain evidence="7 8">LOB 377</strain>
    </source>
</reference>
<comment type="similarity">
    <text evidence="2">Belongs to the methylmalonyl-CoA mutase family.</text>
</comment>
<evidence type="ECO:0000256" key="1">
    <source>
        <dbReference type="ARBA" id="ARBA00001922"/>
    </source>
</evidence>
<proteinExistence type="inferred from homology"/>
<evidence type="ECO:0000259" key="6">
    <source>
        <dbReference type="Pfam" id="PF01642"/>
    </source>
</evidence>
<dbReference type="PANTHER" id="PTHR48101">
    <property type="entry name" value="METHYLMALONYL-COA MUTASE, MITOCHONDRIAL-RELATED"/>
    <property type="match status" value="1"/>
</dbReference>
<dbReference type="SUPFAM" id="SSF52242">
    <property type="entry name" value="Cobalamin (vitamin B12)-binding domain"/>
    <property type="match status" value="1"/>
</dbReference>
<dbReference type="SUPFAM" id="SSF51703">
    <property type="entry name" value="Cobalamin (vitamin B12)-dependent enzymes"/>
    <property type="match status" value="1"/>
</dbReference>